<organism evidence="2 3">
    <name type="scientific">Mycena maculata</name>
    <dbReference type="NCBI Taxonomy" id="230809"/>
    <lineage>
        <taxon>Eukaryota</taxon>
        <taxon>Fungi</taxon>
        <taxon>Dikarya</taxon>
        <taxon>Basidiomycota</taxon>
        <taxon>Agaricomycotina</taxon>
        <taxon>Agaricomycetes</taxon>
        <taxon>Agaricomycetidae</taxon>
        <taxon>Agaricales</taxon>
        <taxon>Marasmiineae</taxon>
        <taxon>Mycenaceae</taxon>
        <taxon>Mycena</taxon>
    </lineage>
</organism>
<dbReference type="EMBL" id="JARJLG010000066">
    <property type="protein sequence ID" value="KAJ7754628.1"/>
    <property type="molecule type" value="Genomic_DNA"/>
</dbReference>
<comment type="caution">
    <text evidence="2">The sequence shown here is derived from an EMBL/GenBank/DDBJ whole genome shotgun (WGS) entry which is preliminary data.</text>
</comment>
<keyword evidence="3" id="KW-1185">Reference proteome</keyword>
<gene>
    <name evidence="2" type="ORF">DFH07DRAFT_773619</name>
</gene>
<feature type="region of interest" description="Disordered" evidence="1">
    <location>
        <begin position="149"/>
        <end position="216"/>
    </location>
</feature>
<evidence type="ECO:0000313" key="3">
    <source>
        <dbReference type="Proteomes" id="UP001215280"/>
    </source>
</evidence>
<feature type="compositionally biased region" description="Low complexity" evidence="1">
    <location>
        <begin position="199"/>
        <end position="213"/>
    </location>
</feature>
<dbReference type="AlphaFoldDB" id="A0AAD7J2I6"/>
<reference evidence="2" key="1">
    <citation type="submission" date="2023-03" db="EMBL/GenBank/DDBJ databases">
        <title>Massive genome expansion in bonnet fungi (Mycena s.s.) driven by repeated elements and novel gene families across ecological guilds.</title>
        <authorList>
            <consortium name="Lawrence Berkeley National Laboratory"/>
            <person name="Harder C.B."/>
            <person name="Miyauchi S."/>
            <person name="Viragh M."/>
            <person name="Kuo A."/>
            <person name="Thoen E."/>
            <person name="Andreopoulos B."/>
            <person name="Lu D."/>
            <person name="Skrede I."/>
            <person name="Drula E."/>
            <person name="Henrissat B."/>
            <person name="Morin E."/>
            <person name="Kohler A."/>
            <person name="Barry K."/>
            <person name="LaButti K."/>
            <person name="Morin E."/>
            <person name="Salamov A."/>
            <person name="Lipzen A."/>
            <person name="Mereny Z."/>
            <person name="Hegedus B."/>
            <person name="Baldrian P."/>
            <person name="Stursova M."/>
            <person name="Weitz H."/>
            <person name="Taylor A."/>
            <person name="Grigoriev I.V."/>
            <person name="Nagy L.G."/>
            <person name="Martin F."/>
            <person name="Kauserud H."/>
        </authorList>
    </citation>
    <scope>NUCLEOTIDE SEQUENCE</scope>
    <source>
        <strain evidence="2">CBHHK188m</strain>
    </source>
</reference>
<feature type="compositionally biased region" description="Low complexity" evidence="1">
    <location>
        <begin position="149"/>
        <end position="159"/>
    </location>
</feature>
<proteinExistence type="predicted"/>
<protein>
    <submittedName>
        <fullName evidence="2">Uncharacterized protein</fullName>
    </submittedName>
</protein>
<evidence type="ECO:0000256" key="1">
    <source>
        <dbReference type="SAM" id="MobiDB-lite"/>
    </source>
</evidence>
<accession>A0AAD7J2I6</accession>
<evidence type="ECO:0000313" key="2">
    <source>
        <dbReference type="EMBL" id="KAJ7754628.1"/>
    </source>
</evidence>
<dbReference type="Proteomes" id="UP001215280">
    <property type="component" value="Unassembled WGS sequence"/>
</dbReference>
<sequence>MDMIRGEAEAAIMYAYIADEELARGLKNEIRGVLPHAASHGKAEAIILPSYLTNRRGPQNLCKERIGDGATTIKSATRNTPDETQVRSKGCGWIVAEIFSQKGFHQNRNGSAYPTVAGGKVQEKAYNVCIRFLGSSESCKSGLQMAIAAKSSRPSASPRHLATPGTRNHRKGTESGRGGEARVDDGEAGEGGGARVGDSHGPSGGSRPSPILPWGVRAHWDQGSRRHLARRYRSGSRTSLAKFLGGTLKAERPIDQNSGIMGTVYSVSGNWFEAGVRYKLQNSDHLIWIFKCNGDIVVALKEYSECGTAAMQWNLALCCMHRTDNNDPVSLANYKQTSERLLEFCGAFGHPILVRDGCHRYMCRIHSLALTTMPEMDVNQYLLIATHLLCAQEWAWDKDEQKRVIFHADGTGEAELVVIIVAGMNWMICPTNNDGCLNPRKVPTIWRLLTAQEHKPTTLLEGTLEITLNKSRPLLYGHTANYHNIERTLLEAAFQPRWIPLTIEGREFQHACPYASTPFGLRLAFGASPYPPLKMWSPDTHVMVESQNFDEITEFCARRLDLEQEKRTPGCRIM</sequence>
<feature type="compositionally biased region" description="Basic and acidic residues" evidence="1">
    <location>
        <begin position="171"/>
        <end position="185"/>
    </location>
</feature>
<name>A0AAD7J2I6_9AGAR</name>